<dbReference type="SUPFAM" id="SSF109604">
    <property type="entry name" value="HD-domain/PDEase-like"/>
    <property type="match status" value="1"/>
</dbReference>
<dbReference type="EMBL" id="JAPHEH010000001">
    <property type="protein sequence ID" value="MDG4475704.1"/>
    <property type="molecule type" value="Genomic_DNA"/>
</dbReference>
<dbReference type="AlphaFoldDB" id="A0A9X4RLG7"/>
<keyword evidence="5" id="KW-1185">Reference proteome</keyword>
<evidence type="ECO:0000313" key="4">
    <source>
        <dbReference type="EMBL" id="MDG4475704.1"/>
    </source>
</evidence>
<feature type="domain" description="Response regulatory" evidence="2">
    <location>
        <begin position="16"/>
        <end position="132"/>
    </location>
</feature>
<accession>A0A9X4RLG7</accession>
<dbReference type="InterPro" id="IPR052020">
    <property type="entry name" value="Cyclic_di-GMP/3'3'-cGAMP_PDE"/>
</dbReference>
<evidence type="ECO:0000259" key="3">
    <source>
        <dbReference type="PROSITE" id="PS51832"/>
    </source>
</evidence>
<dbReference type="PROSITE" id="PS50110">
    <property type="entry name" value="RESPONSE_REGULATORY"/>
    <property type="match status" value="1"/>
</dbReference>
<proteinExistence type="predicted"/>
<dbReference type="GO" id="GO:0000160">
    <property type="term" value="P:phosphorelay signal transduction system"/>
    <property type="evidence" value="ECO:0007669"/>
    <property type="project" value="InterPro"/>
</dbReference>
<keyword evidence="1" id="KW-0597">Phosphoprotein</keyword>
<dbReference type="Pfam" id="PF00072">
    <property type="entry name" value="Response_reg"/>
    <property type="match status" value="1"/>
</dbReference>
<dbReference type="PANTHER" id="PTHR45228">
    <property type="entry name" value="CYCLIC DI-GMP PHOSPHODIESTERASE TM_0186-RELATED"/>
    <property type="match status" value="1"/>
</dbReference>
<dbReference type="Gene3D" id="1.10.3210.10">
    <property type="entry name" value="Hypothetical protein af1432"/>
    <property type="match status" value="1"/>
</dbReference>
<dbReference type="SMART" id="SM00471">
    <property type="entry name" value="HDc"/>
    <property type="match status" value="1"/>
</dbReference>
<dbReference type="InterPro" id="IPR003607">
    <property type="entry name" value="HD/PDEase_dom"/>
</dbReference>
<dbReference type="SMART" id="SM00448">
    <property type="entry name" value="REC"/>
    <property type="match status" value="1"/>
</dbReference>
<dbReference type="Pfam" id="PF13487">
    <property type="entry name" value="HD_5"/>
    <property type="match status" value="1"/>
</dbReference>
<dbReference type="PROSITE" id="PS51832">
    <property type="entry name" value="HD_GYP"/>
    <property type="match status" value="1"/>
</dbReference>
<dbReference type="SUPFAM" id="SSF52172">
    <property type="entry name" value="CheY-like"/>
    <property type="match status" value="1"/>
</dbReference>
<dbReference type="Gene3D" id="3.40.50.2300">
    <property type="match status" value="1"/>
</dbReference>
<comment type="caution">
    <text evidence="4">The sequence shown here is derived from an EMBL/GenBank/DDBJ whole genome shotgun (WGS) entry which is preliminary data.</text>
</comment>
<feature type="domain" description="HD-GYP" evidence="3">
    <location>
        <begin position="136"/>
        <end position="344"/>
    </location>
</feature>
<gene>
    <name evidence="4" type="ORF">OLX77_05955</name>
</gene>
<evidence type="ECO:0000256" key="1">
    <source>
        <dbReference type="PROSITE-ProRule" id="PRU00169"/>
    </source>
</evidence>
<dbReference type="CDD" id="cd00077">
    <property type="entry name" value="HDc"/>
    <property type="match status" value="1"/>
</dbReference>
<dbReference type="InterPro" id="IPR001789">
    <property type="entry name" value="Sig_transdc_resp-reg_receiver"/>
</dbReference>
<dbReference type="InterPro" id="IPR011006">
    <property type="entry name" value="CheY-like_superfamily"/>
</dbReference>
<protein>
    <submittedName>
        <fullName evidence="4">Response regulator</fullName>
    </submittedName>
</protein>
<organism evidence="4 5">
    <name type="scientific">Thiovibrio frasassiensis</name>
    <dbReference type="NCBI Taxonomy" id="2984131"/>
    <lineage>
        <taxon>Bacteria</taxon>
        <taxon>Pseudomonadati</taxon>
        <taxon>Thermodesulfobacteriota</taxon>
        <taxon>Desulfobulbia</taxon>
        <taxon>Desulfobulbales</taxon>
        <taxon>Thiovibrionaceae</taxon>
        <taxon>Thiovibrio</taxon>
    </lineage>
</organism>
<evidence type="ECO:0000313" key="5">
    <source>
        <dbReference type="Proteomes" id="UP001154240"/>
    </source>
</evidence>
<dbReference type="InterPro" id="IPR037522">
    <property type="entry name" value="HD_GYP_dom"/>
</dbReference>
<reference evidence="4" key="2">
    <citation type="submission" date="2022-10" db="EMBL/GenBank/DDBJ databases">
        <authorList>
            <person name="Aronson H.S."/>
        </authorList>
    </citation>
    <scope>NUCLEOTIDE SEQUENCE</scope>
    <source>
        <strain evidence="4">RS19-109</strain>
    </source>
</reference>
<reference evidence="4" key="1">
    <citation type="journal article" date="2022" name="bioRxiv">
        <title>Thiovibrio frasassiensisgen. nov., sp. nov., an autotrophic, elemental sulfur disproportionating bacterium isolated from sulfidic karst sediment, and proposal of Thiovibrionaceae fam. nov.</title>
        <authorList>
            <person name="Aronson H."/>
            <person name="Thomas C."/>
            <person name="Bhattacharyya M."/>
            <person name="Eckstein S."/>
            <person name="Jensen S."/>
            <person name="Barco R."/>
            <person name="Macalady J."/>
            <person name="Amend J."/>
        </authorList>
    </citation>
    <scope>NUCLEOTIDE SEQUENCE</scope>
    <source>
        <strain evidence="4">RS19-109</strain>
    </source>
</reference>
<dbReference type="RefSeq" id="WP_307632677.1">
    <property type="nucleotide sequence ID" value="NZ_JAPHEH010000001.1"/>
</dbReference>
<evidence type="ECO:0000259" key="2">
    <source>
        <dbReference type="PROSITE" id="PS50110"/>
    </source>
</evidence>
<sequence length="352" mass="40305">MTENLRCNIGWNNHNKILIVEDESLQRHLLREYLSEAGYEVVEAVDGQEAMAQLAVDPEIRVVITDLKMPRMDGFELIRQVRKKQLHYIYILVQTHRDDAETLEKALSLGADDFLRKPVRPVELCLRVAGGFRVLKIEKFEELIFFLTKLAALQSKETGSHLDRMYHFTRVLARDIAENVPELGLTLAVAEEIAKVSPMHDLGKVGISVELLHKVEKLNHEEVQSLQDHVLVGGNLIQDVYAQTESEYLFLAQEIAQLHHERWDGKGYPHGLAGDKIPLCARIVALADAYDAMTSKRSYSVGLSHEEAKREILRNNGKQFDPKIVEAFLRQEAEFIRIKEEFRDNDSPLYSR</sequence>
<feature type="modified residue" description="4-aspartylphosphate" evidence="1">
    <location>
        <position position="66"/>
    </location>
</feature>
<name>A0A9X4RLG7_9BACT</name>
<dbReference type="Proteomes" id="UP001154240">
    <property type="component" value="Unassembled WGS sequence"/>
</dbReference>